<dbReference type="PANTHER" id="PTHR12149">
    <property type="entry name" value="FRUCTOSAMINE 3 KINASE-RELATED PROTEIN"/>
    <property type="match status" value="1"/>
</dbReference>
<dbReference type="InterPro" id="IPR011009">
    <property type="entry name" value="Kinase-like_dom_sf"/>
</dbReference>
<evidence type="ECO:0000313" key="4">
    <source>
        <dbReference type="Proteomes" id="UP001152519"/>
    </source>
</evidence>
<comment type="caution">
    <text evidence="3">The sequence shown here is derived from an EMBL/GenBank/DDBJ whole genome shotgun (WGS) entry which is preliminary data.</text>
</comment>
<reference evidence="3" key="1">
    <citation type="submission" date="2021-05" db="EMBL/GenBank/DDBJ databases">
        <authorList>
            <person name="Arsene-Ploetze F."/>
        </authorList>
    </citation>
    <scope>NUCLEOTIDE SEQUENCE</scope>
    <source>
        <strain evidence="3">DSM 42138</strain>
    </source>
</reference>
<keyword evidence="4" id="KW-1185">Reference proteome</keyword>
<gene>
    <name evidence="3" type="ORF">SCOCK_110086</name>
</gene>
<keyword evidence="1" id="KW-0808">Transferase</keyword>
<dbReference type="Pfam" id="PF03881">
    <property type="entry name" value="Fructosamin_kin"/>
    <property type="match status" value="1"/>
</dbReference>
<accession>A0A9W4GP59</accession>
<dbReference type="GO" id="GO:0016301">
    <property type="term" value="F:kinase activity"/>
    <property type="evidence" value="ECO:0007669"/>
    <property type="project" value="UniProtKB-UniRule"/>
</dbReference>
<dbReference type="Gene3D" id="3.30.200.20">
    <property type="entry name" value="Phosphorylase Kinase, domain 1"/>
    <property type="match status" value="1"/>
</dbReference>
<dbReference type="PANTHER" id="PTHR12149:SF8">
    <property type="entry name" value="PROTEIN-RIBULOSAMINE 3-KINASE"/>
    <property type="match status" value="1"/>
</dbReference>
<dbReference type="Proteomes" id="UP001152519">
    <property type="component" value="Unassembled WGS sequence"/>
</dbReference>
<dbReference type="SUPFAM" id="SSF56112">
    <property type="entry name" value="Protein kinase-like (PK-like)"/>
    <property type="match status" value="1"/>
</dbReference>
<evidence type="ECO:0000256" key="2">
    <source>
        <dbReference type="SAM" id="MobiDB-lite"/>
    </source>
</evidence>
<name>A0A9W4GP59_9ACTN</name>
<organism evidence="3 4">
    <name type="scientific">Actinacidiphila cocklensis</name>
    <dbReference type="NCBI Taxonomy" id="887465"/>
    <lineage>
        <taxon>Bacteria</taxon>
        <taxon>Bacillati</taxon>
        <taxon>Actinomycetota</taxon>
        <taxon>Actinomycetes</taxon>
        <taxon>Kitasatosporales</taxon>
        <taxon>Streptomycetaceae</taxon>
        <taxon>Actinacidiphila</taxon>
    </lineage>
</organism>
<evidence type="ECO:0000313" key="3">
    <source>
        <dbReference type="EMBL" id="CAG6391259.1"/>
    </source>
</evidence>
<dbReference type="EMBL" id="CAJSLV010000013">
    <property type="protein sequence ID" value="CAG6391259.1"/>
    <property type="molecule type" value="Genomic_DNA"/>
</dbReference>
<dbReference type="AlphaFoldDB" id="A0A9W4GP59"/>
<dbReference type="InterPro" id="IPR016477">
    <property type="entry name" value="Fructo-/Ketosamine-3-kinase"/>
</dbReference>
<dbReference type="Gene3D" id="1.10.510.10">
    <property type="entry name" value="Transferase(Phosphotransferase) domain 1"/>
    <property type="match status" value="1"/>
</dbReference>
<dbReference type="Gene3D" id="1.20.1270.240">
    <property type="match status" value="1"/>
</dbReference>
<sequence length="286" mass="29484">MTSESPAAAAARLTGRPAGGERRLSGTLAEAVLDGGRAVMVKQAEGAGAARAEAAGLRWLAGAGTVRVPAVRGGDDRWLVTDRVATGRPGPAAAARLGRDLAGLHAAGAPAFGAPPPGGPQDAWIGLAPMRNTPGQDWPRWYAEHRVLPYLRQAVDSGAMPRAGAAVVEGVCDRLPELAGPAEPPARLHGDLWNGNVLWGADGHAWLIDPAAHGGHRETDLAMLRLFGCPHMDLLVDAYREAAPLADGFAARVPLHQLFPLLVHTVLFGSGYAGQAVAAARAALAA</sequence>
<feature type="region of interest" description="Disordered" evidence="2">
    <location>
        <begin position="1"/>
        <end position="22"/>
    </location>
</feature>
<protein>
    <submittedName>
        <fullName evidence="3">Fructosamine-3-kinase</fullName>
    </submittedName>
</protein>
<comment type="similarity">
    <text evidence="1">Belongs to the fructosamine kinase family.</text>
</comment>
<dbReference type="PIRSF" id="PIRSF006221">
    <property type="entry name" value="Ketosamine-3-kinase"/>
    <property type="match status" value="1"/>
</dbReference>
<proteinExistence type="inferred from homology"/>
<keyword evidence="1" id="KW-0418">Kinase</keyword>
<evidence type="ECO:0000256" key="1">
    <source>
        <dbReference type="PIRNR" id="PIRNR006221"/>
    </source>
</evidence>
<dbReference type="RefSeq" id="WP_251484784.1">
    <property type="nucleotide sequence ID" value="NZ_CAJSLV010000013.1"/>
</dbReference>